<dbReference type="SUPFAM" id="SSF82771">
    <property type="entry name" value="GIY-YIG endonuclease"/>
    <property type="match status" value="1"/>
</dbReference>
<dbReference type="PANTHER" id="PTHR34477">
    <property type="entry name" value="UPF0213 PROTEIN YHBQ"/>
    <property type="match status" value="1"/>
</dbReference>
<accession>A0A2M7B848</accession>
<gene>
    <name evidence="3" type="ORF">COS59_00525</name>
</gene>
<comment type="similarity">
    <text evidence="1">Belongs to the UPF0213 family.</text>
</comment>
<dbReference type="PANTHER" id="PTHR34477:SF1">
    <property type="entry name" value="UPF0213 PROTEIN YHBQ"/>
    <property type="match status" value="1"/>
</dbReference>
<comment type="caution">
    <text evidence="3">The sequence shown here is derived from an EMBL/GenBank/DDBJ whole genome shotgun (WGS) entry which is preliminary data.</text>
</comment>
<evidence type="ECO:0000313" key="3">
    <source>
        <dbReference type="EMBL" id="PIU99295.1"/>
    </source>
</evidence>
<protein>
    <submittedName>
        <fullName evidence="3">Excinuclease ABC subunit C</fullName>
    </submittedName>
</protein>
<dbReference type="PROSITE" id="PS50164">
    <property type="entry name" value="GIY_YIG"/>
    <property type="match status" value="1"/>
</dbReference>
<feature type="domain" description="GIY-YIG" evidence="2">
    <location>
        <begin position="1"/>
        <end position="76"/>
    </location>
</feature>
<sequence>MYSVYVLHSKKENKLYIGFTANLKRRIEDHSKGKVNVTRNWLPLVFIYAELYANKKDALQRERFFKTGWGRQYLNKILVNTLKNFSSSKI</sequence>
<organism evidence="3 4">
    <name type="scientific">Candidatus Wolfebacteria bacterium CG03_land_8_20_14_0_80_36_15</name>
    <dbReference type="NCBI Taxonomy" id="1975067"/>
    <lineage>
        <taxon>Bacteria</taxon>
        <taxon>Candidatus Wolfeibacteriota</taxon>
    </lineage>
</organism>
<dbReference type="Proteomes" id="UP000230131">
    <property type="component" value="Unassembled WGS sequence"/>
</dbReference>
<reference evidence="4" key="1">
    <citation type="submission" date="2017-09" db="EMBL/GenBank/DDBJ databases">
        <title>Depth-based differentiation of microbial function through sediment-hosted aquifers and enrichment of novel symbionts in the deep terrestrial subsurface.</title>
        <authorList>
            <person name="Probst A.J."/>
            <person name="Ladd B."/>
            <person name="Jarett J.K."/>
            <person name="Geller-Mcgrath D.E."/>
            <person name="Sieber C.M.K."/>
            <person name="Emerson J.B."/>
            <person name="Anantharaman K."/>
            <person name="Thomas B.C."/>
            <person name="Malmstrom R."/>
            <person name="Stieglmeier M."/>
            <person name="Klingl A."/>
            <person name="Woyke T."/>
            <person name="Ryan C.M."/>
            <person name="Banfield J.F."/>
        </authorList>
    </citation>
    <scope>NUCLEOTIDE SEQUENCE [LARGE SCALE GENOMIC DNA]</scope>
</reference>
<evidence type="ECO:0000256" key="1">
    <source>
        <dbReference type="ARBA" id="ARBA00007435"/>
    </source>
</evidence>
<dbReference type="AlphaFoldDB" id="A0A2M7B848"/>
<dbReference type="InterPro" id="IPR035901">
    <property type="entry name" value="GIY-YIG_endonuc_sf"/>
</dbReference>
<dbReference type="InterPro" id="IPR000305">
    <property type="entry name" value="GIY-YIG_endonuc"/>
</dbReference>
<evidence type="ECO:0000313" key="4">
    <source>
        <dbReference type="Proteomes" id="UP000230131"/>
    </source>
</evidence>
<dbReference type="Gene3D" id="3.40.1440.10">
    <property type="entry name" value="GIY-YIG endonuclease"/>
    <property type="match status" value="1"/>
</dbReference>
<dbReference type="InterPro" id="IPR050190">
    <property type="entry name" value="UPF0213_domain"/>
</dbReference>
<proteinExistence type="inferred from homology"/>
<evidence type="ECO:0000259" key="2">
    <source>
        <dbReference type="PROSITE" id="PS50164"/>
    </source>
</evidence>
<dbReference type="EMBL" id="PEVH01000019">
    <property type="protein sequence ID" value="PIU99295.1"/>
    <property type="molecule type" value="Genomic_DNA"/>
</dbReference>
<dbReference type="Pfam" id="PF01541">
    <property type="entry name" value="GIY-YIG"/>
    <property type="match status" value="1"/>
</dbReference>
<name>A0A2M7B848_9BACT</name>